<organism evidence="3 4">
    <name type="scientific">Corynespora cassiicola Philippines</name>
    <dbReference type="NCBI Taxonomy" id="1448308"/>
    <lineage>
        <taxon>Eukaryota</taxon>
        <taxon>Fungi</taxon>
        <taxon>Dikarya</taxon>
        <taxon>Ascomycota</taxon>
        <taxon>Pezizomycotina</taxon>
        <taxon>Dothideomycetes</taxon>
        <taxon>Pleosporomycetidae</taxon>
        <taxon>Pleosporales</taxon>
        <taxon>Corynesporascaceae</taxon>
        <taxon>Corynespora</taxon>
    </lineage>
</organism>
<protein>
    <submittedName>
        <fullName evidence="3">Uncharacterized protein</fullName>
    </submittedName>
</protein>
<feature type="compositionally biased region" description="Polar residues" evidence="1">
    <location>
        <begin position="266"/>
        <end position="297"/>
    </location>
</feature>
<dbReference type="Proteomes" id="UP000240883">
    <property type="component" value="Unassembled WGS sequence"/>
</dbReference>
<sequence>MNHQGRNDDNHDAASVISGLSSLESGADDDFDRLMLQNARDERRLQDALHGKVQPFRKARSQPRVGLTLENLERNDARNNVSVDANARVQFKGTPSSPDSARSARSDGRSDPAIQPPAGWGRKGRVRRDWLRTITSEEEQVPGAQESRGQQFAPEDRTPRYVNEADMPRPSIEDSPLSHKSSRHGTPSSTRHRDIMDLDLSFDLHEASMIASTPYIPRNTVLEDIRQRELESVRDQAVASNRLDRIRDSSPEETRRPRPSSSKSSLNQSNGGSAVDQTNTSPSEMRQRRTNSWQSIGKAQAVTGESSEKSPIIVYKKSSETVGAVDRDVHASAQTNSNRPTSRREDSHDLLRRLARASSNTPSPVGNKTSRPLNAPAPQTSGPSQPTADDHDRKRVEPFEPESSKEKEEPKSAEAAVTTSDTQLPQAEPVKTRQDSKDPTDDATKPREVDVNATPMPTERSVMNAKTPIVTGAWVDTPAPRTTRKPEEPRRSPSRSPRKSSPTKKSPTEKPPTKQSAAPVVNEAYAGAPPEPVRPSLPKSALQAIVEEARASRNDYGDSTINSLEELITPFRESVEAGELDEDTLLGLNLPTEPPRNEAERQRQQELVHLHRMNDRLRAARTSIRDASRGMRRVENRVEHFEEINGEKVRVIYRECPCAANGGHKCDYSLKREFVRLFYDSRLKHTRRRGLTYLSIFLISFILFVLIEDEMCERHCHLEYREFMTGYGIRHNAPEFPFITITVFYRTFFKPLFDSIFGVETARARATATARTFATQTTSTILETHTTVDHDFGFLDDEIIFDRRMGD</sequence>
<keyword evidence="4" id="KW-1185">Reference proteome</keyword>
<evidence type="ECO:0000313" key="4">
    <source>
        <dbReference type="Proteomes" id="UP000240883"/>
    </source>
</evidence>
<keyword evidence="2" id="KW-0812">Transmembrane</keyword>
<gene>
    <name evidence="3" type="ORF">BS50DRAFT_494075</name>
</gene>
<accession>A0A2T2NNY8</accession>
<feature type="region of interest" description="Disordered" evidence="1">
    <location>
        <begin position="1"/>
        <end position="29"/>
    </location>
</feature>
<dbReference type="STRING" id="1448308.A0A2T2NNY8"/>
<feature type="compositionally biased region" description="Basic and acidic residues" evidence="1">
    <location>
        <begin position="242"/>
        <end position="256"/>
    </location>
</feature>
<reference evidence="3 4" key="1">
    <citation type="journal article" date="2018" name="Front. Microbiol.">
        <title>Genome-Wide Analysis of Corynespora cassiicola Leaf Fall Disease Putative Effectors.</title>
        <authorList>
            <person name="Lopez D."/>
            <person name="Ribeiro S."/>
            <person name="Label P."/>
            <person name="Fumanal B."/>
            <person name="Venisse J.S."/>
            <person name="Kohler A."/>
            <person name="de Oliveira R.R."/>
            <person name="Labutti K."/>
            <person name="Lipzen A."/>
            <person name="Lail K."/>
            <person name="Bauer D."/>
            <person name="Ohm R.A."/>
            <person name="Barry K.W."/>
            <person name="Spatafora J."/>
            <person name="Grigoriev I.V."/>
            <person name="Martin F.M."/>
            <person name="Pujade-Renaud V."/>
        </authorList>
    </citation>
    <scope>NUCLEOTIDE SEQUENCE [LARGE SCALE GENOMIC DNA]</scope>
    <source>
        <strain evidence="3 4">Philippines</strain>
    </source>
</reference>
<name>A0A2T2NNY8_CORCC</name>
<feature type="compositionally biased region" description="Basic and acidic residues" evidence="1">
    <location>
        <begin position="342"/>
        <end position="352"/>
    </location>
</feature>
<feature type="transmembrane region" description="Helical" evidence="2">
    <location>
        <begin position="690"/>
        <end position="707"/>
    </location>
</feature>
<feature type="region of interest" description="Disordered" evidence="1">
    <location>
        <begin position="89"/>
        <end position="192"/>
    </location>
</feature>
<proteinExistence type="predicted"/>
<feature type="region of interest" description="Disordered" evidence="1">
    <location>
        <begin position="325"/>
        <end position="519"/>
    </location>
</feature>
<dbReference type="EMBL" id="KZ678135">
    <property type="protein sequence ID" value="PSN66788.1"/>
    <property type="molecule type" value="Genomic_DNA"/>
</dbReference>
<feature type="region of interest" description="Disordered" evidence="1">
    <location>
        <begin position="232"/>
        <end position="309"/>
    </location>
</feature>
<feature type="compositionally biased region" description="Polar residues" evidence="1">
    <location>
        <begin position="357"/>
        <end position="387"/>
    </location>
</feature>
<evidence type="ECO:0000256" key="1">
    <source>
        <dbReference type="SAM" id="MobiDB-lite"/>
    </source>
</evidence>
<evidence type="ECO:0000313" key="3">
    <source>
        <dbReference type="EMBL" id="PSN66788.1"/>
    </source>
</evidence>
<evidence type="ECO:0000256" key="2">
    <source>
        <dbReference type="SAM" id="Phobius"/>
    </source>
</evidence>
<feature type="compositionally biased region" description="Basic and acidic residues" evidence="1">
    <location>
        <begin position="430"/>
        <end position="450"/>
    </location>
</feature>
<feature type="compositionally biased region" description="Basic and acidic residues" evidence="1">
    <location>
        <begin position="388"/>
        <end position="412"/>
    </location>
</feature>
<feature type="compositionally biased region" description="Basic residues" evidence="1">
    <location>
        <begin position="492"/>
        <end position="502"/>
    </location>
</feature>
<keyword evidence="2" id="KW-0472">Membrane</keyword>
<feature type="compositionally biased region" description="Basic and acidic residues" evidence="1">
    <location>
        <begin position="1"/>
        <end position="12"/>
    </location>
</feature>
<dbReference type="OrthoDB" id="3439035at2759"/>
<dbReference type="AlphaFoldDB" id="A0A2T2NNY8"/>
<keyword evidence="2" id="KW-1133">Transmembrane helix</keyword>